<dbReference type="AlphaFoldDB" id="A0A0A8YGR2"/>
<accession>A0A0A8YGR2</accession>
<name>A0A0A8YGR2_ARUDO</name>
<organism evidence="1">
    <name type="scientific">Arundo donax</name>
    <name type="common">Giant reed</name>
    <name type="synonym">Donax arundinaceus</name>
    <dbReference type="NCBI Taxonomy" id="35708"/>
    <lineage>
        <taxon>Eukaryota</taxon>
        <taxon>Viridiplantae</taxon>
        <taxon>Streptophyta</taxon>
        <taxon>Embryophyta</taxon>
        <taxon>Tracheophyta</taxon>
        <taxon>Spermatophyta</taxon>
        <taxon>Magnoliopsida</taxon>
        <taxon>Liliopsida</taxon>
        <taxon>Poales</taxon>
        <taxon>Poaceae</taxon>
        <taxon>PACMAD clade</taxon>
        <taxon>Arundinoideae</taxon>
        <taxon>Arundineae</taxon>
        <taxon>Arundo</taxon>
    </lineage>
</organism>
<proteinExistence type="predicted"/>
<protein>
    <submittedName>
        <fullName evidence="1">Uncharacterized protein</fullName>
    </submittedName>
</protein>
<reference evidence="1" key="2">
    <citation type="journal article" date="2015" name="Data Brief">
        <title>Shoot transcriptome of the giant reed, Arundo donax.</title>
        <authorList>
            <person name="Barrero R.A."/>
            <person name="Guerrero F.D."/>
            <person name="Moolhuijzen P."/>
            <person name="Goolsby J.A."/>
            <person name="Tidwell J."/>
            <person name="Bellgard S.E."/>
            <person name="Bellgard M.I."/>
        </authorList>
    </citation>
    <scope>NUCLEOTIDE SEQUENCE</scope>
    <source>
        <tissue evidence="1">Shoot tissue taken approximately 20 cm above the soil surface</tissue>
    </source>
</reference>
<reference evidence="1" key="1">
    <citation type="submission" date="2014-09" db="EMBL/GenBank/DDBJ databases">
        <authorList>
            <person name="Magalhaes I.L.F."/>
            <person name="Oliveira U."/>
            <person name="Santos F.R."/>
            <person name="Vidigal T.H.D.A."/>
            <person name="Brescovit A.D."/>
            <person name="Santos A.J."/>
        </authorList>
    </citation>
    <scope>NUCLEOTIDE SEQUENCE</scope>
    <source>
        <tissue evidence="1">Shoot tissue taken approximately 20 cm above the soil surface</tissue>
    </source>
</reference>
<sequence length="23" mass="2646">MNKLRAIVSCVIDYHLSRSLTIL</sequence>
<dbReference type="EMBL" id="GBRH01272882">
    <property type="protein sequence ID" value="JAD25013.1"/>
    <property type="molecule type" value="Transcribed_RNA"/>
</dbReference>
<evidence type="ECO:0000313" key="1">
    <source>
        <dbReference type="EMBL" id="JAD25013.1"/>
    </source>
</evidence>